<feature type="region of interest" description="Disordered" evidence="6">
    <location>
        <begin position="231"/>
        <end position="250"/>
    </location>
</feature>
<evidence type="ECO:0000256" key="4">
    <source>
        <dbReference type="PIRNR" id="PIRNR011789"/>
    </source>
</evidence>
<evidence type="ECO:0000256" key="5">
    <source>
        <dbReference type="PIRSR" id="PIRSR011789-1"/>
    </source>
</evidence>
<evidence type="ECO:0000256" key="6">
    <source>
        <dbReference type="SAM" id="MobiDB-lite"/>
    </source>
</evidence>
<proteinExistence type="inferred from homology"/>
<feature type="active site" evidence="5">
    <location>
        <position position="349"/>
    </location>
</feature>
<dbReference type="InterPro" id="IPR006676">
    <property type="entry name" value="tRNA_splic"/>
</dbReference>
<organism evidence="9 10">
    <name type="scientific">Branchiostoma floridae</name>
    <name type="common">Florida lancelet</name>
    <name type="synonym">Amphioxus</name>
    <dbReference type="NCBI Taxonomy" id="7739"/>
    <lineage>
        <taxon>Eukaryota</taxon>
        <taxon>Metazoa</taxon>
        <taxon>Chordata</taxon>
        <taxon>Cephalochordata</taxon>
        <taxon>Leptocardii</taxon>
        <taxon>Amphioxiformes</taxon>
        <taxon>Branchiostomatidae</taxon>
        <taxon>Branchiostoma</taxon>
    </lineage>
</organism>
<dbReference type="GeneID" id="118421293"/>
<dbReference type="InterPro" id="IPR006677">
    <property type="entry name" value="tRNA_intron_Endonuc_cat-like"/>
</dbReference>
<feature type="active site" evidence="5">
    <location>
        <position position="399"/>
    </location>
</feature>
<sequence>MAVRVPATLHRKRWRHHHDAAPLPIPIASLTGVAASDDNWCHCTGRFLGDCVVVTDLKEMTMLYTNGFFGKGTMSKCGPVTDTFNQEKRQPSHLQLPLSSTLFQSRKRARVEETSTADDGMEGGTLQPGQLEQVDALWNDPNGTDHYRTEHSQTPVTQDWEGGDSSCWTMHGQSGQSGQSSSPVREEPEATSVLSFSTPKQSTSQREHSHNYFAGRKPVFISGCEQKCETETGHSDAGLRNSLPGQENKGVIPKDCASQKYHISGTLDQNRVGESLQLSLEEAFFLSYGLGCLSVVDESGCLMTLTDMWQSFTQTQHNFLPNYIVYHYLRSKGWVPRAGVKYGAPWVLYWKGPSFYHSSYSVVVQTVSGDSLKPSPGLSCCRSWLLLAGMDRITQHVGKEVVLCFVVRPADMTEEEQTSPSCISRFRVQEVVMKRWVSSQEREEHQDDH</sequence>
<evidence type="ECO:0000313" key="9">
    <source>
        <dbReference type="Proteomes" id="UP000001554"/>
    </source>
</evidence>
<reference evidence="9" key="2">
    <citation type="journal article" date="2020" name="Nat. Ecol. Evol.">
        <title>Deeply conserved synteny resolves early events in vertebrate evolution.</title>
        <authorList>
            <person name="Simakov O."/>
            <person name="Marletaz F."/>
            <person name="Yue J.X."/>
            <person name="O'Connell B."/>
            <person name="Jenkins J."/>
            <person name="Brandt A."/>
            <person name="Calef R."/>
            <person name="Tung C.H."/>
            <person name="Huang T.K."/>
            <person name="Schmutz J."/>
            <person name="Satoh N."/>
            <person name="Yu J.K."/>
            <person name="Putnam N.H."/>
            <person name="Green R.E."/>
            <person name="Rokhsar D.S."/>
        </authorList>
    </citation>
    <scope>NUCLEOTIDE SEQUENCE [LARGE SCALE GENOMIC DNA]</scope>
    <source>
        <strain evidence="9">S238N-H82</strain>
    </source>
</reference>
<evidence type="ECO:0000256" key="2">
    <source>
        <dbReference type="ARBA" id="ARBA00022694"/>
    </source>
</evidence>
<gene>
    <name evidence="10" type="primary">LOC118421293</name>
</gene>
<dbReference type="Pfam" id="PF01974">
    <property type="entry name" value="tRNA_int_endo"/>
    <property type="match status" value="1"/>
</dbReference>
<keyword evidence="9" id="KW-1185">Reference proteome</keyword>
<dbReference type="GO" id="GO:0000214">
    <property type="term" value="C:tRNA-intron endonuclease complex"/>
    <property type="evidence" value="ECO:0000318"/>
    <property type="project" value="GO_Central"/>
</dbReference>
<dbReference type="GO" id="GO:0003676">
    <property type="term" value="F:nucleic acid binding"/>
    <property type="evidence" value="ECO:0007669"/>
    <property type="project" value="InterPro"/>
</dbReference>
<dbReference type="AlphaFoldDB" id="A0A9J7LM85"/>
<evidence type="ECO:0000256" key="1">
    <source>
        <dbReference type="ARBA" id="ARBA00008078"/>
    </source>
</evidence>
<dbReference type="SUPFAM" id="SSF53032">
    <property type="entry name" value="tRNA-intron endonuclease catalytic domain-like"/>
    <property type="match status" value="1"/>
</dbReference>
<dbReference type="Pfam" id="PF02778">
    <property type="entry name" value="tRNA_int_endo_N"/>
    <property type="match status" value="1"/>
</dbReference>
<dbReference type="GO" id="GO:0000213">
    <property type="term" value="F:tRNA-intron lyase activity"/>
    <property type="evidence" value="ECO:0000318"/>
    <property type="project" value="GO_Central"/>
</dbReference>
<dbReference type="Proteomes" id="UP000001554">
    <property type="component" value="Chromosome 8"/>
</dbReference>
<evidence type="ECO:0000256" key="3">
    <source>
        <dbReference type="ARBA" id="ARBA00023239"/>
    </source>
</evidence>
<dbReference type="GO" id="GO:0005737">
    <property type="term" value="C:cytoplasm"/>
    <property type="evidence" value="ECO:0000318"/>
    <property type="project" value="GO_Central"/>
</dbReference>
<dbReference type="PANTHER" id="PTHR21227:SF0">
    <property type="entry name" value="TRNA-SPLICING ENDONUCLEASE SUBUNIT SEN2"/>
    <property type="match status" value="1"/>
</dbReference>
<name>A0A9J7LM85_BRAFL</name>
<feature type="region of interest" description="Disordered" evidence="6">
    <location>
        <begin position="99"/>
        <end position="211"/>
    </location>
</feature>
<dbReference type="OrthoDB" id="10249562at2759"/>
<dbReference type="InterPro" id="IPR006678">
    <property type="entry name" value="tRNA_intron_Endonuc_N"/>
</dbReference>
<dbReference type="InterPro" id="IPR016589">
    <property type="entry name" value="tRNA_splic_SEN2"/>
</dbReference>
<accession>A0A9J7LM85</accession>
<dbReference type="InterPro" id="IPR036167">
    <property type="entry name" value="tRNA_intron_Endo_cat-like_sf"/>
</dbReference>
<feature type="compositionally biased region" description="Low complexity" evidence="6">
    <location>
        <begin position="172"/>
        <end position="182"/>
    </location>
</feature>
<keyword evidence="2 4" id="KW-0819">tRNA processing</keyword>
<protein>
    <recommendedName>
        <fullName evidence="4">tRNA-splicing endonuclease subunit Sen2</fullName>
        <ecNumber evidence="4">4.6.1.16</ecNumber>
    </recommendedName>
</protein>
<feature type="domain" description="tRNA intron endonuclease N-terminal" evidence="8">
    <location>
        <begin position="271"/>
        <end position="309"/>
    </location>
</feature>
<evidence type="ECO:0000259" key="7">
    <source>
        <dbReference type="Pfam" id="PF01974"/>
    </source>
</evidence>
<evidence type="ECO:0000313" key="10">
    <source>
        <dbReference type="RefSeq" id="XP_035684419.1"/>
    </source>
</evidence>
<feature type="domain" description="tRNA intron endonuclease catalytic" evidence="7">
    <location>
        <begin position="319"/>
        <end position="411"/>
    </location>
</feature>
<dbReference type="EC" id="4.6.1.16" evidence="4"/>
<dbReference type="InterPro" id="IPR011856">
    <property type="entry name" value="tRNA_endonuc-like_dom_sf"/>
</dbReference>
<reference evidence="10" key="3">
    <citation type="submission" date="2025-08" db="UniProtKB">
        <authorList>
            <consortium name="RefSeq"/>
        </authorList>
    </citation>
    <scope>IDENTIFICATION</scope>
</reference>
<dbReference type="Gene3D" id="3.40.1350.10">
    <property type="match status" value="1"/>
</dbReference>
<dbReference type="RefSeq" id="XP_035684419.1">
    <property type="nucleotide sequence ID" value="XM_035828526.1"/>
</dbReference>
<dbReference type="KEGG" id="bfo:118421293"/>
<comment type="similarity">
    <text evidence="1 4">Belongs to the tRNA-intron endonuclease family.</text>
</comment>
<comment type="function">
    <text evidence="4">Constitutes one of the two catalytic subunit of the tRNA-splicing endonuclease complex, a complex responsible for identification and cleavage of the splice sites in pre-tRNA. It cleaves pre-tRNA at the 5'- and 3'-splice sites to release the intron. The products are an intron and two tRNA half-molecules bearing 2',3'-cyclic phosphate and 5'-OH termini. There are no conserved sequences at the splice sites, but the intron is invariably located at the same site in the gene, placing the splice sites an invariant distance from the constant structural features of the tRNA body.</text>
</comment>
<dbReference type="PANTHER" id="PTHR21227">
    <property type="entry name" value="TRNA-SPLICING ENDONUCLEASE SUBUNIT SEN2"/>
    <property type="match status" value="1"/>
</dbReference>
<dbReference type="CDD" id="cd22363">
    <property type="entry name" value="tRNA-intron_lyase_C"/>
    <property type="match status" value="1"/>
</dbReference>
<reference evidence="10" key="1">
    <citation type="journal article" date="2016" name="Genome Biol. Evol.">
        <title>Conserved non-coding elements in the most distant genera of cephalochordates: the Goldilocks principle.</title>
        <authorList>
            <person name="Yue J.X."/>
            <person name="Kozmikova I."/>
            <person name="Ono H."/>
            <person name="Nossa C.W."/>
            <person name="Kozmik Z."/>
            <person name="Putnam N.H."/>
            <person name="Yu J.K."/>
            <person name="Holland L.Z."/>
        </authorList>
    </citation>
    <scope>NUCLEOTIDE SEQUENCE</scope>
</reference>
<feature type="compositionally biased region" description="Polar residues" evidence="6">
    <location>
        <begin position="192"/>
        <end position="204"/>
    </location>
</feature>
<evidence type="ECO:0000259" key="8">
    <source>
        <dbReference type="Pfam" id="PF02778"/>
    </source>
</evidence>
<feature type="active site" evidence="5">
    <location>
        <position position="357"/>
    </location>
</feature>
<dbReference type="GO" id="GO:0000379">
    <property type="term" value="P:tRNA-type intron splice site recognition and cleavage"/>
    <property type="evidence" value="ECO:0000318"/>
    <property type="project" value="GO_Central"/>
</dbReference>
<dbReference type="GO" id="GO:0008033">
    <property type="term" value="P:tRNA processing"/>
    <property type="evidence" value="ECO:0000318"/>
    <property type="project" value="GO_Central"/>
</dbReference>
<dbReference type="PIRSF" id="PIRSF011789">
    <property type="entry name" value="tRNA_splic_SEN2"/>
    <property type="match status" value="1"/>
</dbReference>
<keyword evidence="3 4" id="KW-0456">Lyase</keyword>